<accession>A0A8H7NHR7</accession>
<gene>
    <name evidence="1" type="ORF">IM811_007174</name>
</gene>
<organism evidence="1 2">
    <name type="scientific">Bionectria ochroleuca</name>
    <name type="common">Gliocladium roseum</name>
    <dbReference type="NCBI Taxonomy" id="29856"/>
    <lineage>
        <taxon>Eukaryota</taxon>
        <taxon>Fungi</taxon>
        <taxon>Dikarya</taxon>
        <taxon>Ascomycota</taxon>
        <taxon>Pezizomycotina</taxon>
        <taxon>Sordariomycetes</taxon>
        <taxon>Hypocreomycetidae</taxon>
        <taxon>Hypocreales</taxon>
        <taxon>Bionectriaceae</taxon>
        <taxon>Clonostachys</taxon>
    </lineage>
</organism>
<reference evidence="1" key="1">
    <citation type="submission" date="2020-10" db="EMBL/GenBank/DDBJ databases">
        <title>High-Quality Genome Resource of Clonostachys rosea strain S41 by Oxford Nanopore Long-Read Sequencing.</title>
        <authorList>
            <person name="Wang H."/>
        </authorList>
    </citation>
    <scope>NUCLEOTIDE SEQUENCE</scope>
    <source>
        <strain evidence="1">S41</strain>
    </source>
</reference>
<evidence type="ECO:0000313" key="2">
    <source>
        <dbReference type="Proteomes" id="UP000616885"/>
    </source>
</evidence>
<dbReference type="EMBL" id="JADCTT010000002">
    <property type="protein sequence ID" value="KAF9756230.1"/>
    <property type="molecule type" value="Genomic_DNA"/>
</dbReference>
<protein>
    <submittedName>
        <fullName evidence="1">Uncharacterized protein</fullName>
    </submittedName>
</protein>
<comment type="caution">
    <text evidence="1">The sequence shown here is derived from an EMBL/GenBank/DDBJ whole genome shotgun (WGS) entry which is preliminary data.</text>
</comment>
<dbReference type="AlphaFoldDB" id="A0A8H7NHR7"/>
<sequence length="99" mass="10317">MGADEALDAVLGHHLDELTQIGDVLQVQIGGRVGARMANRLPRHQQADKRQSPRLQTAEVKRRLVQGEGPAGEGHGAVLVEAIGEVRQAIGGGGQLAGA</sequence>
<name>A0A8H7NHR7_BIOOC</name>
<dbReference type="Proteomes" id="UP000616885">
    <property type="component" value="Unassembled WGS sequence"/>
</dbReference>
<proteinExistence type="predicted"/>
<evidence type="ECO:0000313" key="1">
    <source>
        <dbReference type="EMBL" id="KAF9756230.1"/>
    </source>
</evidence>